<sequence>MNNGNGAAPPAAAEKAPPSNAHSNSGRPNSTPARAGASNPGGPRGNSTSSAKLPATGTSGVATQHFHYHWSYPPGGPGSGGPPGPAGGGPGPGHTPAPGPHQATFHFGPGFEPQTSPQQHVVHFHVNPGVTVSFQMGDSVQVIKGPVTVPMVSTNSSPPIAMPVQVPHGHVVQQIVDESGTLRHVILSPQHPPMVPIPPHFGAGSATGSNQAPQPFFNPQGMGAGYHHFGHGTPLQPGVLSHVPPHQGHSPPPGHTFHKDERTQRQYIKLKKKFEQKQFRSVISHVTPPLTPRKELVNGLRSGRKGVSSVGTSEDGEESSSAQDEDDLIAELLANIRPPTVAEISSRFALIQWWPPEGKSPELDISESDFRYEVLLSDKGRDGKYKTIYSGGALSCRVQDLRPVTDYAVCVQVHFEELAGLASEPTLFTTPPCEPDAPYPPKLVSRLRNGLQLKWFAANDNGSRILQYILECDQGCGEFVEIFKNKNKTFNYKPLTPSTFYKFRLAAVNEYGKSKYSDIVVYATAGSPPSQPAPPQLLEQGVDSLRLGWGHRPEDEDYILQMNDPATEYGFLHVYNGKDTQYCCTNLHRYTSYKFRLRAHNEEGISRWSEEVSYSTLPGRPSQPPRPHVKGRVRAHNFNIKWDPPADTGGASITNYHLEMNSGNGYQVIYSGPDNECNLDGLEPGSTYLLRVSCESKGGRSIASEPLSVLTESVCPGRCSPPRLHAKPRPYSIHLKWNLPEKDGGSPITHIELKVSESGDEASERIAYQGLDSETLVTDLSPGTQYVFQLRAVNKVGKGPWSDPLEVTSGAVAPEPPNPVDIEWNGLVAHCSWEPPRCNGAPIVDYKLELAQGDTMSFSQVYKGAATSADVHHIPPASLCHFRIQASNTAGWSNPSEVRSVSSPPSVPAVVPQLRCTATISSLRLHWGVPVSNGEPITHYTVDVSPLREPWDTPDTECVVDDLTPATSFKVRVRAVNKLGAGPWSPILKTATLPLPPSPPLLKCVHPAHNYLKLKWSCEPSTTRSTNQMKYTLVMQNPQRPDVDIEVYSGPKDSYKVSRLQEQTTYKFAISAANDAGQGPLSSYYSFSTSTAPPSPLKAPRVSEVTSDGCTVEWTPARPMGAGCDPLSYCLQISRLRDQQFNQVYRGDENRTRVSGLESNVDYLLRVCAIRRAPKGKLQGPFSATTSFSTLPALDNSYNSQSSKQANLQVNVRHHLSDQQWALIILSGFLVFAVVVACIVQQIIY</sequence>
<dbReference type="PROSITE" id="PS50853">
    <property type="entry name" value="FN3"/>
    <property type="match status" value="9"/>
</dbReference>
<evidence type="ECO:0000259" key="3">
    <source>
        <dbReference type="PROSITE" id="PS50853"/>
    </source>
</evidence>
<protein>
    <recommendedName>
        <fullName evidence="3">Fibronectin type-III domain-containing protein</fullName>
    </recommendedName>
</protein>
<dbReference type="FunFam" id="2.60.40.10:FF:000373">
    <property type="entry name" value="fibronectin type-III domain-containing protein 3A isoform X1"/>
    <property type="match status" value="1"/>
</dbReference>
<dbReference type="AlphaFoldDB" id="A0A9P0CEZ6"/>
<feature type="domain" description="Fibronectin type-III" evidence="3">
    <location>
        <begin position="998"/>
        <end position="1092"/>
    </location>
</feature>
<feature type="compositionally biased region" description="Pro residues" evidence="1">
    <location>
        <begin position="74"/>
        <end position="85"/>
    </location>
</feature>
<evidence type="ECO:0000256" key="1">
    <source>
        <dbReference type="SAM" id="MobiDB-lite"/>
    </source>
</evidence>
<dbReference type="Gene3D" id="2.60.40.10">
    <property type="entry name" value="Immunoglobulins"/>
    <property type="match status" value="9"/>
</dbReference>
<organism evidence="4 5">
    <name type="scientific">Bemisia tabaci</name>
    <name type="common">Sweetpotato whitefly</name>
    <name type="synonym">Aleurodes tabaci</name>
    <dbReference type="NCBI Taxonomy" id="7038"/>
    <lineage>
        <taxon>Eukaryota</taxon>
        <taxon>Metazoa</taxon>
        <taxon>Ecdysozoa</taxon>
        <taxon>Arthropoda</taxon>
        <taxon>Hexapoda</taxon>
        <taxon>Insecta</taxon>
        <taxon>Pterygota</taxon>
        <taxon>Neoptera</taxon>
        <taxon>Paraneoptera</taxon>
        <taxon>Hemiptera</taxon>
        <taxon>Sternorrhyncha</taxon>
        <taxon>Aleyrodoidea</taxon>
        <taxon>Aleyrodidae</taxon>
        <taxon>Aleyrodinae</taxon>
        <taxon>Bemisia</taxon>
    </lineage>
</organism>
<dbReference type="SMART" id="SM00060">
    <property type="entry name" value="FN3"/>
    <property type="match status" value="9"/>
</dbReference>
<feature type="compositionally biased region" description="Acidic residues" evidence="1">
    <location>
        <begin position="314"/>
        <end position="324"/>
    </location>
</feature>
<dbReference type="Pfam" id="PF00041">
    <property type="entry name" value="fn3"/>
    <property type="match status" value="5"/>
</dbReference>
<feature type="region of interest" description="Disordered" evidence="1">
    <location>
        <begin position="1"/>
        <end position="103"/>
    </location>
</feature>
<dbReference type="InterPro" id="IPR036116">
    <property type="entry name" value="FN3_sf"/>
</dbReference>
<evidence type="ECO:0000256" key="2">
    <source>
        <dbReference type="SAM" id="Phobius"/>
    </source>
</evidence>
<keyword evidence="2" id="KW-0472">Membrane</keyword>
<feature type="compositionally biased region" description="Polar residues" evidence="1">
    <location>
        <begin position="22"/>
        <end position="32"/>
    </location>
</feature>
<feature type="domain" description="Fibronectin type-III" evidence="3">
    <location>
        <begin position="904"/>
        <end position="996"/>
    </location>
</feature>
<dbReference type="InterPro" id="IPR003961">
    <property type="entry name" value="FN3_dom"/>
</dbReference>
<dbReference type="Proteomes" id="UP001152759">
    <property type="component" value="Chromosome 7"/>
</dbReference>
<dbReference type="InterPro" id="IPR050617">
    <property type="entry name" value="E3_ligase_FN3/SPRY"/>
</dbReference>
<dbReference type="FunFam" id="2.60.40.10:FF:001846">
    <property type="entry name" value="Uncharacterized protein, isoform E"/>
    <property type="match status" value="1"/>
</dbReference>
<feature type="transmembrane region" description="Helical" evidence="2">
    <location>
        <begin position="1221"/>
        <end position="1240"/>
    </location>
</feature>
<evidence type="ECO:0000313" key="4">
    <source>
        <dbReference type="EMBL" id="CAH0775730.1"/>
    </source>
</evidence>
<keyword evidence="2" id="KW-1133">Transmembrane helix</keyword>
<dbReference type="PRINTS" id="PR00014">
    <property type="entry name" value="FNTYPEIII"/>
</dbReference>
<dbReference type="KEGG" id="btab:109032070"/>
<keyword evidence="5" id="KW-1185">Reference proteome</keyword>
<feature type="region of interest" description="Disordered" evidence="1">
    <location>
        <begin position="293"/>
        <end position="324"/>
    </location>
</feature>
<feature type="domain" description="Fibronectin type-III" evidence="3">
    <location>
        <begin position="1093"/>
        <end position="1193"/>
    </location>
</feature>
<feature type="compositionally biased region" description="Low complexity" evidence="1">
    <location>
        <begin position="1"/>
        <end position="21"/>
    </location>
</feature>
<proteinExistence type="predicted"/>
<dbReference type="SUPFAM" id="SSF49265">
    <property type="entry name" value="Fibronectin type III"/>
    <property type="match status" value="5"/>
</dbReference>
<dbReference type="PANTHER" id="PTHR24099">
    <property type="entry name" value="E3 UBIQUITIN-PROTEIN LIGASE TRIM36-RELATED"/>
    <property type="match status" value="1"/>
</dbReference>
<feature type="domain" description="Fibronectin type-III" evidence="3">
    <location>
        <begin position="718"/>
        <end position="815"/>
    </location>
</feature>
<name>A0A9P0CEZ6_BEMTA</name>
<dbReference type="InterPro" id="IPR013783">
    <property type="entry name" value="Ig-like_fold"/>
</dbReference>
<dbReference type="PANTHER" id="PTHR24099:SF11">
    <property type="entry name" value="FIBRONECTIN TYPE III DOMAIN-CONTAINING 3BA-RELATED"/>
    <property type="match status" value="1"/>
</dbReference>
<dbReference type="CDD" id="cd00063">
    <property type="entry name" value="FN3"/>
    <property type="match status" value="9"/>
</dbReference>
<accession>A0A9P0CEZ6</accession>
<feature type="domain" description="Fibronectin type-III" evidence="3">
    <location>
        <begin position="335"/>
        <end position="433"/>
    </location>
</feature>
<gene>
    <name evidence="4" type="ORF">BEMITA_LOCUS11912</name>
</gene>
<feature type="domain" description="Fibronectin type-III" evidence="3">
    <location>
        <begin position="531"/>
        <end position="619"/>
    </location>
</feature>
<reference evidence="4" key="1">
    <citation type="submission" date="2021-12" db="EMBL/GenBank/DDBJ databases">
        <authorList>
            <person name="King R."/>
        </authorList>
    </citation>
    <scope>NUCLEOTIDE SEQUENCE</scope>
</reference>
<dbReference type="EMBL" id="OU963868">
    <property type="protein sequence ID" value="CAH0775730.1"/>
    <property type="molecule type" value="Genomic_DNA"/>
</dbReference>
<keyword evidence="2" id="KW-0812">Transmembrane</keyword>
<evidence type="ECO:0000313" key="5">
    <source>
        <dbReference type="Proteomes" id="UP001152759"/>
    </source>
</evidence>
<feature type="domain" description="Fibronectin type-III" evidence="3">
    <location>
        <begin position="624"/>
        <end position="714"/>
    </location>
</feature>
<feature type="domain" description="Fibronectin type-III" evidence="3">
    <location>
        <begin position="816"/>
        <end position="903"/>
    </location>
</feature>
<feature type="domain" description="Fibronectin type-III" evidence="3">
    <location>
        <begin position="437"/>
        <end position="530"/>
    </location>
</feature>
<feature type="compositionally biased region" description="Polar residues" evidence="1">
    <location>
        <begin position="45"/>
        <end position="62"/>
    </location>
</feature>